<name>A0A382W7X3_9ZZZZ</name>
<evidence type="ECO:0000313" key="1">
    <source>
        <dbReference type="EMBL" id="SVD54610.1"/>
    </source>
</evidence>
<sequence length="28" mass="3381">MFKSKLNSQIIKSDIYYEDIFCKLDHNS</sequence>
<reference evidence="1" key="1">
    <citation type="submission" date="2018-05" db="EMBL/GenBank/DDBJ databases">
        <authorList>
            <person name="Lanie J.A."/>
            <person name="Ng W.-L."/>
            <person name="Kazmierczak K.M."/>
            <person name="Andrzejewski T.M."/>
            <person name="Davidsen T.M."/>
            <person name="Wayne K.J."/>
            <person name="Tettelin H."/>
            <person name="Glass J.I."/>
            <person name="Rusch D."/>
            <person name="Podicherti R."/>
            <person name="Tsui H.-C.T."/>
            <person name="Winkler M.E."/>
        </authorList>
    </citation>
    <scope>NUCLEOTIDE SEQUENCE</scope>
</reference>
<dbReference type="EMBL" id="UINC01157557">
    <property type="protein sequence ID" value="SVD54610.1"/>
    <property type="molecule type" value="Genomic_DNA"/>
</dbReference>
<protein>
    <submittedName>
        <fullName evidence="1">Uncharacterized protein</fullName>
    </submittedName>
</protein>
<dbReference type="AlphaFoldDB" id="A0A382W7X3"/>
<proteinExistence type="predicted"/>
<organism evidence="1">
    <name type="scientific">marine metagenome</name>
    <dbReference type="NCBI Taxonomy" id="408172"/>
    <lineage>
        <taxon>unclassified sequences</taxon>
        <taxon>metagenomes</taxon>
        <taxon>ecological metagenomes</taxon>
    </lineage>
</organism>
<gene>
    <name evidence="1" type="ORF">METZ01_LOCUS407464</name>
</gene>
<accession>A0A382W7X3</accession>